<dbReference type="OrthoDB" id="2212652at2759"/>
<evidence type="ECO:0000256" key="7">
    <source>
        <dbReference type="ARBA" id="ARBA00022840"/>
    </source>
</evidence>
<comment type="subcellular location">
    <subcellularLocation>
        <location evidence="1">Cytoplasm</location>
    </subcellularLocation>
</comment>
<evidence type="ECO:0000256" key="1">
    <source>
        <dbReference type="ARBA" id="ARBA00004496"/>
    </source>
</evidence>
<sequence length="160" mass="17829">MPGQWEFQVGPCEGIDMGDHLFMARFLLKRVAEDFGSVVSFHPKPIKGDWNGAGCHTNYSTHAMREEGGLKAIHDAIDKMSHRHAEHIAVYGEDNDLRLTGNHETGHISQFSFGVANRGASIRIPRHVNAEGKGYLEDRRPASNIDPYRVTHVIVETTLA</sequence>
<dbReference type="PROSITE" id="PS51987">
    <property type="entry name" value="GS_CATALYTIC"/>
    <property type="match status" value="1"/>
</dbReference>
<comment type="similarity">
    <text evidence="2 8 9">Belongs to the glutamine synthetase family.</text>
</comment>
<protein>
    <recommendedName>
        <fullName evidence="3">glutamine synthetase</fullName>
        <ecNumber evidence="3">6.3.1.2</ecNumber>
    </recommendedName>
</protein>
<dbReference type="InterPro" id="IPR008146">
    <property type="entry name" value="Gln_synth_cat_dom"/>
</dbReference>
<dbReference type="EMBL" id="WTPW01001727">
    <property type="protein sequence ID" value="KAF0418310.1"/>
    <property type="molecule type" value="Genomic_DNA"/>
</dbReference>
<keyword evidence="12" id="KW-1185">Reference proteome</keyword>
<keyword evidence="4" id="KW-0963">Cytoplasm</keyword>
<dbReference type="FunFam" id="3.30.590.10:FF:000011">
    <property type="entry name" value="Glutamine synthetase"/>
    <property type="match status" value="1"/>
</dbReference>
<evidence type="ECO:0000256" key="5">
    <source>
        <dbReference type="ARBA" id="ARBA00022598"/>
    </source>
</evidence>
<evidence type="ECO:0000256" key="6">
    <source>
        <dbReference type="ARBA" id="ARBA00022741"/>
    </source>
</evidence>
<evidence type="ECO:0000313" key="11">
    <source>
        <dbReference type="EMBL" id="KAF0418310.1"/>
    </source>
</evidence>
<dbReference type="InterPro" id="IPR014746">
    <property type="entry name" value="Gln_synth/guanido_kin_cat_dom"/>
</dbReference>
<dbReference type="GO" id="GO:0006542">
    <property type="term" value="P:glutamine biosynthetic process"/>
    <property type="evidence" value="ECO:0007669"/>
    <property type="project" value="TreeGrafter"/>
</dbReference>
<reference evidence="11 12" key="1">
    <citation type="journal article" date="2019" name="Environ. Microbiol.">
        <title>At the nexus of three kingdoms: the genome of the mycorrhizal fungus Gigaspora margarita provides insights into plant, endobacterial and fungal interactions.</title>
        <authorList>
            <person name="Venice F."/>
            <person name="Ghignone S."/>
            <person name="Salvioli di Fossalunga A."/>
            <person name="Amselem J."/>
            <person name="Novero M."/>
            <person name="Xianan X."/>
            <person name="Sedzielewska Toro K."/>
            <person name="Morin E."/>
            <person name="Lipzen A."/>
            <person name="Grigoriev I.V."/>
            <person name="Henrissat B."/>
            <person name="Martin F.M."/>
            <person name="Bonfante P."/>
        </authorList>
    </citation>
    <scope>NUCLEOTIDE SEQUENCE [LARGE SCALE GENOMIC DNA]</scope>
    <source>
        <strain evidence="11 12">BEG34</strain>
    </source>
</reference>
<dbReference type="AlphaFoldDB" id="A0A8H4A4H5"/>
<dbReference type="Gene3D" id="3.30.590.10">
    <property type="entry name" value="Glutamine synthetase/guanido kinase, catalytic domain"/>
    <property type="match status" value="1"/>
</dbReference>
<dbReference type="SMART" id="SM01230">
    <property type="entry name" value="Gln-synt_C"/>
    <property type="match status" value="1"/>
</dbReference>
<keyword evidence="7" id="KW-0067">ATP-binding</keyword>
<evidence type="ECO:0000256" key="3">
    <source>
        <dbReference type="ARBA" id="ARBA00012937"/>
    </source>
</evidence>
<dbReference type="Proteomes" id="UP000439903">
    <property type="component" value="Unassembled WGS sequence"/>
</dbReference>
<dbReference type="GO" id="GO:0004356">
    <property type="term" value="F:glutamine synthetase activity"/>
    <property type="evidence" value="ECO:0007669"/>
    <property type="project" value="UniProtKB-EC"/>
</dbReference>
<evidence type="ECO:0000256" key="9">
    <source>
        <dbReference type="RuleBase" id="RU000384"/>
    </source>
</evidence>
<keyword evidence="5" id="KW-0436">Ligase</keyword>
<evidence type="ECO:0000256" key="2">
    <source>
        <dbReference type="ARBA" id="ARBA00009897"/>
    </source>
</evidence>
<evidence type="ECO:0000256" key="8">
    <source>
        <dbReference type="PROSITE-ProRule" id="PRU01331"/>
    </source>
</evidence>
<accession>A0A8H4A4H5</accession>
<evidence type="ECO:0000256" key="4">
    <source>
        <dbReference type="ARBA" id="ARBA00022490"/>
    </source>
</evidence>
<dbReference type="InterPro" id="IPR050292">
    <property type="entry name" value="Glutamine_Synthetase"/>
</dbReference>
<organism evidence="11 12">
    <name type="scientific">Gigaspora margarita</name>
    <dbReference type="NCBI Taxonomy" id="4874"/>
    <lineage>
        <taxon>Eukaryota</taxon>
        <taxon>Fungi</taxon>
        <taxon>Fungi incertae sedis</taxon>
        <taxon>Mucoromycota</taxon>
        <taxon>Glomeromycotina</taxon>
        <taxon>Glomeromycetes</taxon>
        <taxon>Diversisporales</taxon>
        <taxon>Gigasporaceae</taxon>
        <taxon>Gigaspora</taxon>
    </lineage>
</organism>
<dbReference type="PROSITE" id="PS00181">
    <property type="entry name" value="GLNA_ATP"/>
    <property type="match status" value="1"/>
</dbReference>
<proteinExistence type="inferred from homology"/>
<dbReference type="Pfam" id="PF00120">
    <property type="entry name" value="Gln-synt_C"/>
    <property type="match status" value="1"/>
</dbReference>
<evidence type="ECO:0000259" key="10">
    <source>
        <dbReference type="PROSITE" id="PS51987"/>
    </source>
</evidence>
<keyword evidence="6" id="KW-0547">Nucleotide-binding</keyword>
<dbReference type="GO" id="GO:0005737">
    <property type="term" value="C:cytoplasm"/>
    <property type="evidence" value="ECO:0007669"/>
    <property type="project" value="UniProtKB-SubCell"/>
</dbReference>
<dbReference type="GO" id="GO:0005524">
    <property type="term" value="F:ATP binding"/>
    <property type="evidence" value="ECO:0007669"/>
    <property type="project" value="UniProtKB-KW"/>
</dbReference>
<evidence type="ECO:0000313" key="12">
    <source>
        <dbReference type="Proteomes" id="UP000439903"/>
    </source>
</evidence>
<dbReference type="EC" id="6.3.1.2" evidence="3"/>
<dbReference type="PANTHER" id="PTHR20852">
    <property type="entry name" value="GLUTAMINE SYNTHETASE"/>
    <property type="match status" value="1"/>
</dbReference>
<name>A0A8H4A4H5_GIGMA</name>
<feature type="domain" description="GS catalytic" evidence="10">
    <location>
        <begin position="1"/>
        <end position="160"/>
    </location>
</feature>
<comment type="caution">
    <text evidence="11">The sequence shown here is derived from an EMBL/GenBank/DDBJ whole genome shotgun (WGS) entry which is preliminary data.</text>
</comment>
<dbReference type="SUPFAM" id="SSF55931">
    <property type="entry name" value="Glutamine synthetase/guanido kinase"/>
    <property type="match status" value="1"/>
</dbReference>
<gene>
    <name evidence="11" type="ORF">F8M41_007262</name>
</gene>
<dbReference type="InterPro" id="IPR027303">
    <property type="entry name" value="Gln_synth_gly_rich_site"/>
</dbReference>
<dbReference type="PANTHER" id="PTHR20852:SF57">
    <property type="entry name" value="GLUTAMINE SYNTHETASE 2 CYTOPLASMIC"/>
    <property type="match status" value="1"/>
</dbReference>